<feature type="transmembrane region" description="Helical" evidence="8">
    <location>
        <begin position="321"/>
        <end position="338"/>
    </location>
</feature>
<proteinExistence type="inferred from homology"/>
<dbReference type="InterPro" id="IPR050638">
    <property type="entry name" value="AA-Vitamin_Transporters"/>
</dbReference>
<feature type="transmembrane region" description="Helical" evidence="8">
    <location>
        <begin position="298"/>
        <end position="315"/>
    </location>
</feature>
<protein>
    <recommendedName>
        <fullName evidence="7">Threonine/homoserine exporter RhtA</fullName>
    </recommendedName>
</protein>
<feature type="transmembrane region" description="Helical" evidence="8">
    <location>
        <begin position="266"/>
        <end position="286"/>
    </location>
</feature>
<dbReference type="InterPro" id="IPR000620">
    <property type="entry name" value="EamA_dom"/>
</dbReference>
<feature type="transmembrane region" description="Helical" evidence="8">
    <location>
        <begin position="199"/>
        <end position="222"/>
    </location>
</feature>
<keyword evidence="11" id="KW-1185">Reference proteome</keyword>
<dbReference type="PANTHER" id="PTHR32322:SF18">
    <property type="entry name" value="S-ADENOSYLMETHIONINE_S-ADENOSYLHOMOCYSTEINE TRANSPORTER"/>
    <property type="match status" value="1"/>
</dbReference>
<comment type="caution">
    <text evidence="10">The sequence shown here is derived from an EMBL/GenBank/DDBJ whole genome shotgun (WGS) entry which is preliminary data.</text>
</comment>
<evidence type="ECO:0000256" key="5">
    <source>
        <dbReference type="ARBA" id="ARBA00022989"/>
    </source>
</evidence>
<dbReference type="PANTHER" id="PTHR32322">
    <property type="entry name" value="INNER MEMBRANE TRANSPORTER"/>
    <property type="match status" value="1"/>
</dbReference>
<evidence type="ECO:0000313" key="10">
    <source>
        <dbReference type="EMBL" id="SBW28460.1"/>
    </source>
</evidence>
<evidence type="ECO:0000256" key="2">
    <source>
        <dbReference type="ARBA" id="ARBA00009853"/>
    </source>
</evidence>
<keyword evidence="4 8" id="KW-0812">Transmembrane</keyword>
<dbReference type="InterPro" id="IPR037185">
    <property type="entry name" value="EmrE-like"/>
</dbReference>
<keyword evidence="5 8" id="KW-1133">Transmembrane helix</keyword>
<gene>
    <name evidence="10" type="ORF">BN4901_4718</name>
</gene>
<name>A0ABY0JVV5_9ENTR</name>
<feature type="transmembrane region" description="Helical" evidence="8">
    <location>
        <begin position="175"/>
        <end position="193"/>
    </location>
</feature>
<evidence type="ECO:0000259" key="9">
    <source>
        <dbReference type="Pfam" id="PF00892"/>
    </source>
</evidence>
<dbReference type="EMBL" id="FLUX01000051">
    <property type="protein sequence ID" value="SBW28460.1"/>
    <property type="molecule type" value="Genomic_DNA"/>
</dbReference>
<feature type="domain" description="EamA" evidence="9">
    <location>
        <begin position="51"/>
        <end position="192"/>
    </location>
</feature>
<accession>A0ABY0JVV5</accession>
<keyword evidence="6 8" id="KW-0472">Membrane</keyword>
<feature type="transmembrane region" description="Helical" evidence="8">
    <location>
        <begin position="151"/>
        <end position="168"/>
    </location>
</feature>
<evidence type="ECO:0000256" key="6">
    <source>
        <dbReference type="ARBA" id="ARBA00023136"/>
    </source>
</evidence>
<comment type="similarity">
    <text evidence="2">Belongs to the drug/metabolite transporter (DMT) superfamily. 10 TMS drug/metabolite exporter (DME) (TC 2.A.7.3) family.</text>
</comment>
<dbReference type="Pfam" id="PF00892">
    <property type="entry name" value="EamA"/>
    <property type="match status" value="2"/>
</dbReference>
<feature type="transmembrane region" description="Helical" evidence="8">
    <location>
        <begin position="49"/>
        <end position="68"/>
    </location>
</feature>
<evidence type="ECO:0000256" key="3">
    <source>
        <dbReference type="ARBA" id="ARBA00022475"/>
    </source>
</evidence>
<evidence type="ECO:0000313" key="11">
    <source>
        <dbReference type="Proteomes" id="UP000195338"/>
    </source>
</evidence>
<reference evidence="10 11" key="1">
    <citation type="submission" date="2016-04" db="EMBL/GenBank/DDBJ databases">
        <authorList>
            <person name="Mornico D."/>
        </authorList>
    </citation>
    <scope>NUCLEOTIDE SEQUENCE [LARGE SCALE GENOMIC DNA]</scope>
    <source>
        <strain evidence="10 11">A121</strain>
    </source>
</reference>
<evidence type="ECO:0000256" key="4">
    <source>
        <dbReference type="ARBA" id="ARBA00022692"/>
    </source>
</evidence>
<organism evidence="10 11">
    <name type="scientific">Citrobacter europaeus</name>
    <dbReference type="NCBI Taxonomy" id="1914243"/>
    <lineage>
        <taxon>Bacteria</taxon>
        <taxon>Pseudomonadati</taxon>
        <taxon>Pseudomonadota</taxon>
        <taxon>Gammaproteobacteria</taxon>
        <taxon>Enterobacterales</taxon>
        <taxon>Enterobacteriaceae</taxon>
        <taxon>Citrobacter</taxon>
    </lineage>
</organism>
<feature type="transmembrane region" description="Helical" evidence="8">
    <location>
        <begin position="88"/>
        <end position="107"/>
    </location>
</feature>
<comment type="subcellular location">
    <subcellularLocation>
        <location evidence="1">Cell membrane</location>
        <topology evidence="1">Multi-pass membrane protein</topology>
    </subcellularLocation>
</comment>
<feature type="domain" description="EamA" evidence="9">
    <location>
        <begin position="205"/>
        <end position="338"/>
    </location>
</feature>
<evidence type="ECO:0000256" key="1">
    <source>
        <dbReference type="ARBA" id="ARBA00004651"/>
    </source>
</evidence>
<feature type="transmembrane region" description="Helical" evidence="8">
    <location>
        <begin position="119"/>
        <end position="139"/>
    </location>
</feature>
<feature type="transmembrane region" description="Helical" evidence="8">
    <location>
        <begin position="234"/>
        <end position="254"/>
    </location>
</feature>
<evidence type="ECO:0000256" key="8">
    <source>
        <dbReference type="SAM" id="Phobius"/>
    </source>
</evidence>
<sequence length="342" mass="37051">MPAFCFSVPPLFSLAILYPFRDNHKNKTLFQSGDGMEPTHQPLFARKNVVYLSAAFCCLLWGSAYPAIKSGYEIFQIATDDIPSKIVFAGYRFLFAGLLLLLLAVAQRKPIGRLSPRQYGQLTLLGLTQTSLQYIFFYVGLAFTTGVKGSIMNATGTFFSVLLAHFIYHNDKLSYNKALGCILGFTGVMVVNFSSGMDFSFSLLGDGSVVMAAFILSAATLYGKRISQTVDPTVMTGYQLGGGGLALVIGGYAFGGTLTVHGASSVAILGYLTLLSSVAFALWSILLKHNRVGMVAPFNFLIPVSGAVLSAIFLGENILEWKYALALVLVCSGIWWVNKVKR</sequence>
<keyword evidence="3" id="KW-1003">Cell membrane</keyword>
<evidence type="ECO:0000256" key="7">
    <source>
        <dbReference type="ARBA" id="ARBA00040595"/>
    </source>
</evidence>
<dbReference type="SUPFAM" id="SSF103481">
    <property type="entry name" value="Multidrug resistance efflux transporter EmrE"/>
    <property type="match status" value="2"/>
</dbReference>
<dbReference type="Proteomes" id="UP000195338">
    <property type="component" value="Unassembled WGS sequence"/>
</dbReference>